<keyword evidence="1" id="KW-0880">Kelch repeat</keyword>
<dbReference type="Pfam" id="PF24681">
    <property type="entry name" value="Kelch_KLHDC2_KLHL20_DRC7"/>
    <property type="match status" value="1"/>
</dbReference>
<dbReference type="InterPro" id="IPR015915">
    <property type="entry name" value="Kelch-typ_b-propeller"/>
</dbReference>
<dbReference type="WBParaSite" id="DME_0000455401-mRNA-1">
    <property type="protein sequence ID" value="DME_0000455401-mRNA-1"/>
    <property type="gene ID" value="DME_0000455401"/>
</dbReference>
<name>A0A0N4UBH6_DRAME</name>
<dbReference type="PANTHER" id="PTHR45632">
    <property type="entry name" value="LD33804P"/>
    <property type="match status" value="1"/>
</dbReference>
<keyword evidence="2" id="KW-0677">Repeat</keyword>
<dbReference type="PANTHER" id="PTHR45632:SF3">
    <property type="entry name" value="KELCH-LIKE PROTEIN 32"/>
    <property type="match status" value="1"/>
</dbReference>
<organism evidence="4 6">
    <name type="scientific">Dracunculus medinensis</name>
    <name type="common">Guinea worm</name>
    <dbReference type="NCBI Taxonomy" id="318479"/>
    <lineage>
        <taxon>Eukaryota</taxon>
        <taxon>Metazoa</taxon>
        <taxon>Ecdysozoa</taxon>
        <taxon>Nematoda</taxon>
        <taxon>Chromadorea</taxon>
        <taxon>Rhabditida</taxon>
        <taxon>Spirurina</taxon>
        <taxon>Dracunculoidea</taxon>
        <taxon>Dracunculidae</taxon>
        <taxon>Dracunculus</taxon>
    </lineage>
</organism>
<evidence type="ECO:0000313" key="5">
    <source>
        <dbReference type="Proteomes" id="UP000274756"/>
    </source>
</evidence>
<dbReference type="SMART" id="SM00612">
    <property type="entry name" value="Kelch"/>
    <property type="match status" value="5"/>
</dbReference>
<keyword evidence="5" id="KW-1185">Reference proteome</keyword>
<accession>A0A0N4UBH6</accession>
<evidence type="ECO:0000313" key="4">
    <source>
        <dbReference type="Proteomes" id="UP000038040"/>
    </source>
</evidence>
<reference evidence="3 5" key="2">
    <citation type="submission" date="2018-11" db="EMBL/GenBank/DDBJ databases">
        <authorList>
            <consortium name="Pathogen Informatics"/>
        </authorList>
    </citation>
    <scope>NUCLEOTIDE SEQUENCE [LARGE SCALE GENOMIC DNA]</scope>
</reference>
<dbReference type="AlphaFoldDB" id="A0A0N4UBH6"/>
<sequence length="337" mass="38752">MQMIGPTIFEKSDIRREMIRMKSSLNCIRILDWQKYASRRIPRDFLMAIGGWEKNGPSKAIEIYDIHNDEWRRVAHLEDERCIAYHQCFFVKKRIYVIGGFDGSQYFNITRCFDPLLQKWKELAPMNSGRCYVAACEIDGIIYVAGGSDGRNRLRSAEKYNIEQNQWTPIRNMIQRRSDAGACALNGKMYVAGGYTGELVLQTVEIYNPENDTWVQIATMDSPRSGLACVAIDNYIIIAGGFDGVNRLRTVEKLKDEIIYAVGGYEHTMVRTVLTFDGRKWETKGRLTIPRSALRVILLEHWTNPRSILPSEEQNLESQETLASSPEQVNEFQNFLL</sequence>
<evidence type="ECO:0000313" key="6">
    <source>
        <dbReference type="WBParaSite" id="DME_0000455401-mRNA-1"/>
    </source>
</evidence>
<dbReference type="OrthoDB" id="5775046at2759"/>
<gene>
    <name evidence="3" type="ORF">DME_LOCUS8437</name>
</gene>
<dbReference type="EMBL" id="UYYG01001168">
    <property type="protein sequence ID" value="VDN58464.1"/>
    <property type="molecule type" value="Genomic_DNA"/>
</dbReference>
<reference evidence="6" key="1">
    <citation type="submission" date="2017-02" db="UniProtKB">
        <authorList>
            <consortium name="WormBaseParasite"/>
        </authorList>
    </citation>
    <scope>IDENTIFICATION</scope>
</reference>
<dbReference type="Gene3D" id="2.120.10.80">
    <property type="entry name" value="Kelch-type beta propeller"/>
    <property type="match status" value="1"/>
</dbReference>
<proteinExistence type="predicted"/>
<evidence type="ECO:0000256" key="2">
    <source>
        <dbReference type="ARBA" id="ARBA00022737"/>
    </source>
</evidence>
<evidence type="ECO:0000256" key="1">
    <source>
        <dbReference type="ARBA" id="ARBA00022441"/>
    </source>
</evidence>
<dbReference type="Proteomes" id="UP000038040">
    <property type="component" value="Unplaced"/>
</dbReference>
<dbReference type="STRING" id="318479.A0A0N4UBH6"/>
<dbReference type="Proteomes" id="UP000274756">
    <property type="component" value="Unassembled WGS sequence"/>
</dbReference>
<dbReference type="InterPro" id="IPR006652">
    <property type="entry name" value="Kelch_1"/>
</dbReference>
<dbReference type="SUPFAM" id="SSF117281">
    <property type="entry name" value="Kelch motif"/>
    <property type="match status" value="1"/>
</dbReference>
<evidence type="ECO:0000313" key="3">
    <source>
        <dbReference type="EMBL" id="VDN58464.1"/>
    </source>
</evidence>
<protein>
    <submittedName>
        <fullName evidence="6">Kelch-like protein 10</fullName>
    </submittedName>
</protein>